<sequence>MPTAINVIFIFYPDNCRFSLLWIRLWRVLALDNTLFIRPMKNPIL</sequence>
<organism evidence="1 2">
    <name type="scientific">Paraglaciecola polaris LMG 21857</name>
    <dbReference type="NCBI Taxonomy" id="1129793"/>
    <lineage>
        <taxon>Bacteria</taxon>
        <taxon>Pseudomonadati</taxon>
        <taxon>Pseudomonadota</taxon>
        <taxon>Gammaproteobacteria</taxon>
        <taxon>Alteromonadales</taxon>
        <taxon>Alteromonadaceae</taxon>
        <taxon>Paraglaciecola</taxon>
    </lineage>
</organism>
<protein>
    <submittedName>
        <fullName evidence="1">Uncharacterized protein</fullName>
    </submittedName>
</protein>
<dbReference type="EMBL" id="BAER01000017">
    <property type="protein sequence ID" value="GAC31563.1"/>
    <property type="molecule type" value="Genomic_DNA"/>
</dbReference>
<evidence type="ECO:0000313" key="1">
    <source>
        <dbReference type="EMBL" id="GAC31563.1"/>
    </source>
</evidence>
<gene>
    <name evidence="1" type="ORF">GPLA_0647</name>
</gene>
<comment type="caution">
    <text evidence="1">The sequence shown here is derived from an EMBL/GenBank/DDBJ whole genome shotgun (WGS) entry which is preliminary data.</text>
</comment>
<evidence type="ECO:0000313" key="2">
    <source>
        <dbReference type="Proteomes" id="UP000006322"/>
    </source>
</evidence>
<reference evidence="2" key="1">
    <citation type="journal article" date="2014" name="Environ. Microbiol.">
        <title>Comparative genomics of the marine bacterial genus Glaciecola reveals the high degree of genomic diversity and genomic characteristic for cold adaptation.</title>
        <authorList>
            <person name="Qin Q.L."/>
            <person name="Xie B.B."/>
            <person name="Yu Y."/>
            <person name="Shu Y.L."/>
            <person name="Rong J.C."/>
            <person name="Zhang Y.J."/>
            <person name="Zhao D.L."/>
            <person name="Chen X.L."/>
            <person name="Zhang X.Y."/>
            <person name="Chen B."/>
            <person name="Zhou B.C."/>
            <person name="Zhang Y.Z."/>
        </authorList>
    </citation>
    <scope>NUCLEOTIDE SEQUENCE [LARGE SCALE GENOMIC DNA]</scope>
    <source>
        <strain evidence="2">LMG 21857</strain>
    </source>
</reference>
<dbReference type="AlphaFoldDB" id="K6ZRU4"/>
<name>K6ZRU4_9ALTE</name>
<dbReference type="Proteomes" id="UP000006322">
    <property type="component" value="Unassembled WGS sequence"/>
</dbReference>
<proteinExistence type="predicted"/>
<dbReference type="STRING" id="1129793.GPLA_0647"/>
<keyword evidence="2" id="KW-1185">Reference proteome</keyword>
<accession>K6ZRU4</accession>